<evidence type="ECO:0000313" key="7">
    <source>
        <dbReference type="EMBL" id="MCT2043139.1"/>
    </source>
</evidence>
<keyword evidence="2 7" id="KW-0418">Kinase</keyword>
<evidence type="ECO:0000259" key="6">
    <source>
        <dbReference type="Pfam" id="PF07730"/>
    </source>
</evidence>
<evidence type="ECO:0000256" key="4">
    <source>
        <dbReference type="SAM" id="Coils"/>
    </source>
</evidence>
<dbReference type="InterPro" id="IPR011712">
    <property type="entry name" value="Sig_transdc_His_kin_sub3_dim/P"/>
</dbReference>
<evidence type="ECO:0000256" key="5">
    <source>
        <dbReference type="SAM" id="Phobius"/>
    </source>
</evidence>
<organism evidence="7 8">
    <name type="scientific">Pseudoclavibacter albus</name>
    <dbReference type="NCBI Taxonomy" id="272241"/>
    <lineage>
        <taxon>Bacteria</taxon>
        <taxon>Bacillati</taxon>
        <taxon>Actinomycetota</taxon>
        <taxon>Actinomycetes</taxon>
        <taxon>Micrococcales</taxon>
        <taxon>Microbacteriaceae</taxon>
        <taxon>Pseudoclavibacter</taxon>
    </lineage>
</organism>
<keyword evidence="8" id="KW-1185">Reference proteome</keyword>
<evidence type="ECO:0000313" key="8">
    <source>
        <dbReference type="Proteomes" id="UP001525379"/>
    </source>
</evidence>
<evidence type="ECO:0000256" key="1">
    <source>
        <dbReference type="ARBA" id="ARBA00022679"/>
    </source>
</evidence>
<keyword evidence="3" id="KW-0902">Two-component regulatory system</keyword>
<feature type="domain" description="Signal transduction histidine kinase subgroup 3 dimerisation and phosphoacceptor" evidence="6">
    <location>
        <begin position="199"/>
        <end position="265"/>
    </location>
</feature>
<accession>A0ABT2HXV3</accession>
<dbReference type="Pfam" id="PF07730">
    <property type="entry name" value="HisKA_3"/>
    <property type="match status" value="1"/>
</dbReference>
<evidence type="ECO:0000256" key="2">
    <source>
        <dbReference type="ARBA" id="ARBA00022777"/>
    </source>
</evidence>
<protein>
    <submittedName>
        <fullName evidence="7">Histidine kinase</fullName>
    </submittedName>
</protein>
<dbReference type="PANTHER" id="PTHR24421:SF62">
    <property type="entry name" value="SENSORY TRANSDUCTION HISTIDINE KINASE"/>
    <property type="match status" value="1"/>
</dbReference>
<dbReference type="Proteomes" id="UP001525379">
    <property type="component" value="Unassembled WGS sequence"/>
</dbReference>
<dbReference type="PANTHER" id="PTHR24421">
    <property type="entry name" value="NITRATE/NITRITE SENSOR PROTEIN NARX-RELATED"/>
    <property type="match status" value="1"/>
</dbReference>
<feature type="coiled-coil region" evidence="4">
    <location>
        <begin position="173"/>
        <end position="200"/>
    </location>
</feature>
<proteinExistence type="predicted"/>
<dbReference type="GO" id="GO:0016301">
    <property type="term" value="F:kinase activity"/>
    <property type="evidence" value="ECO:0007669"/>
    <property type="project" value="UniProtKB-KW"/>
</dbReference>
<keyword evidence="5" id="KW-1133">Transmembrane helix</keyword>
<evidence type="ECO:0000256" key="3">
    <source>
        <dbReference type="ARBA" id="ARBA00023012"/>
    </source>
</evidence>
<dbReference type="InterPro" id="IPR050482">
    <property type="entry name" value="Sensor_HK_TwoCompSys"/>
</dbReference>
<keyword evidence="5" id="KW-0472">Membrane</keyword>
<sequence length="266" mass="27712">MTRTAASPVGRSVLAGSVGLALLLLALPLRDAFEHRPDVFTLIVGLVAVEAVLLLTALHPAFVVRSSLDRPAQSLNVRNTLWLALICVPWSWLIVLTPDASYLGLALYFLALWLLPPVTGSVAAIVLAALTATGQGVHHGWSSGAVLGPLAGAAILIVVMIGFRALMAESAARAALIAELRATQSRLAETEREAGVLAERARLGRELHDTVAQHLSSIQLLIHAAEAHGAGRDAASAGALVQAREAAAAALADTRAFIKDLAPTPL</sequence>
<keyword evidence="4" id="KW-0175">Coiled coil</keyword>
<dbReference type="EMBL" id="JALXSQ010000027">
    <property type="protein sequence ID" value="MCT2043139.1"/>
    <property type="molecule type" value="Genomic_DNA"/>
</dbReference>
<gene>
    <name evidence="7" type="ORF">M3D15_07320</name>
</gene>
<dbReference type="RefSeq" id="WP_260104396.1">
    <property type="nucleotide sequence ID" value="NZ_JALXSQ010000027.1"/>
</dbReference>
<name>A0ABT2HXV3_9MICO</name>
<feature type="transmembrane region" description="Helical" evidence="5">
    <location>
        <begin position="144"/>
        <end position="167"/>
    </location>
</feature>
<dbReference type="Gene3D" id="1.20.5.1930">
    <property type="match status" value="1"/>
</dbReference>
<keyword evidence="5" id="KW-0812">Transmembrane</keyword>
<feature type="transmembrane region" description="Helical" evidence="5">
    <location>
        <begin position="42"/>
        <end position="64"/>
    </location>
</feature>
<keyword evidence="1" id="KW-0808">Transferase</keyword>
<comment type="caution">
    <text evidence="7">The sequence shown here is derived from an EMBL/GenBank/DDBJ whole genome shotgun (WGS) entry which is preliminary data.</text>
</comment>
<feature type="transmembrane region" description="Helical" evidence="5">
    <location>
        <begin position="107"/>
        <end position="132"/>
    </location>
</feature>
<feature type="transmembrane region" description="Helical" evidence="5">
    <location>
        <begin position="76"/>
        <end position="95"/>
    </location>
</feature>
<reference evidence="7 8" key="1">
    <citation type="submission" date="2022-04" db="EMBL/GenBank/DDBJ databases">
        <title>Human microbiome associated bacterial genomes.</title>
        <authorList>
            <person name="Sandstrom S."/>
            <person name="Salamzade R."/>
            <person name="Kalan L.R."/>
        </authorList>
    </citation>
    <scope>NUCLEOTIDE SEQUENCE [LARGE SCALE GENOMIC DNA]</scope>
    <source>
        <strain evidence="8">p3-SID1799</strain>
    </source>
</reference>